<evidence type="ECO:0000256" key="1">
    <source>
        <dbReference type="ARBA" id="ARBA00022531"/>
    </source>
</evidence>
<sequence length="114" mass="12606">MSQLEGIGRSDLGAYNAAGAATLRRFLVDEPMRDSAAWLSKLMQEDELLGVRIMEVRDAYAKEDFEWPNLQRLALEGLAEDNTRLLRKHATQRFGTLLEQTGSSGGEGPAAPEQ</sequence>
<proteinExistence type="predicted"/>
<reference evidence="4 5" key="1">
    <citation type="journal article" date="2018" name="Plant J.">
        <title>Genome sequences of Chlorella sorokiniana UTEX 1602 and Micractinium conductrix SAG 241.80: implications to maltose excretion by a green alga.</title>
        <authorList>
            <person name="Arriola M.B."/>
            <person name="Velmurugan N."/>
            <person name="Zhang Y."/>
            <person name="Plunkett M.H."/>
            <person name="Hondzo H."/>
            <person name="Barney B.M."/>
        </authorList>
    </citation>
    <scope>NUCLEOTIDE SEQUENCE [LARGE SCALE GENOMIC DNA]</scope>
    <source>
        <strain evidence="4 5">SAG 241.80</strain>
    </source>
</reference>
<evidence type="ECO:0000313" key="4">
    <source>
        <dbReference type="EMBL" id="PSC76698.1"/>
    </source>
</evidence>
<dbReference type="InterPro" id="IPR038052">
    <property type="entry name" value="Chaperonin_RbcX_sf"/>
</dbReference>
<dbReference type="GO" id="GO:0110102">
    <property type="term" value="P:ribulose bisphosphate carboxylase complex assembly"/>
    <property type="evidence" value="ECO:0007669"/>
    <property type="project" value="InterPro"/>
</dbReference>
<evidence type="ECO:0000256" key="2">
    <source>
        <dbReference type="ARBA" id="ARBA00023186"/>
    </source>
</evidence>
<keyword evidence="2" id="KW-0143">Chaperone</keyword>
<accession>A0A2P6VRH5</accession>
<dbReference type="Pfam" id="PF02341">
    <property type="entry name" value="RbcX"/>
    <property type="match status" value="1"/>
</dbReference>
<dbReference type="GO" id="GO:0015979">
    <property type="term" value="P:photosynthesis"/>
    <property type="evidence" value="ECO:0007669"/>
    <property type="project" value="UniProtKB-KW"/>
</dbReference>
<comment type="caution">
    <text evidence="4">The sequence shown here is derived from an EMBL/GenBank/DDBJ whole genome shotgun (WGS) entry which is preliminary data.</text>
</comment>
<evidence type="ECO:0000256" key="3">
    <source>
        <dbReference type="ARBA" id="ARBA00023300"/>
    </source>
</evidence>
<dbReference type="EMBL" id="LHPF02000001">
    <property type="protein sequence ID" value="PSC76698.1"/>
    <property type="molecule type" value="Genomic_DNA"/>
</dbReference>
<dbReference type="GO" id="GO:0044183">
    <property type="term" value="F:protein folding chaperone"/>
    <property type="evidence" value="ECO:0007669"/>
    <property type="project" value="InterPro"/>
</dbReference>
<keyword evidence="1" id="KW-0602">Photosynthesis</keyword>
<dbReference type="GO" id="GO:0015977">
    <property type="term" value="P:carbon fixation"/>
    <property type="evidence" value="ECO:0007669"/>
    <property type="project" value="UniProtKB-KW"/>
</dbReference>
<dbReference type="InterPro" id="IPR003435">
    <property type="entry name" value="Chaperonin_RcbX"/>
</dbReference>
<dbReference type="OrthoDB" id="513226at2759"/>
<organism evidence="4 5">
    <name type="scientific">Micractinium conductrix</name>
    <dbReference type="NCBI Taxonomy" id="554055"/>
    <lineage>
        <taxon>Eukaryota</taxon>
        <taxon>Viridiplantae</taxon>
        <taxon>Chlorophyta</taxon>
        <taxon>core chlorophytes</taxon>
        <taxon>Trebouxiophyceae</taxon>
        <taxon>Chlorellales</taxon>
        <taxon>Chlorellaceae</taxon>
        <taxon>Chlorella clade</taxon>
        <taxon>Micractinium</taxon>
    </lineage>
</organism>
<dbReference type="STRING" id="554055.A0A2P6VRH5"/>
<dbReference type="SUPFAM" id="SSF158615">
    <property type="entry name" value="RbcX-like"/>
    <property type="match status" value="1"/>
</dbReference>
<dbReference type="PANTHER" id="PTHR33791:SF1">
    <property type="entry name" value="RUBISCO CHAPERONE RBCX"/>
    <property type="match status" value="1"/>
</dbReference>
<keyword evidence="5" id="KW-1185">Reference proteome</keyword>
<dbReference type="PANTHER" id="PTHR33791">
    <property type="entry name" value="CHAPERONIN-LIKE RBCX PROTEIN 1, CHLOROPLASTIC"/>
    <property type="match status" value="1"/>
</dbReference>
<dbReference type="AlphaFoldDB" id="A0A2P6VRH5"/>
<dbReference type="Proteomes" id="UP000239649">
    <property type="component" value="Unassembled WGS sequence"/>
</dbReference>
<keyword evidence="3" id="KW-0120">Carbon dioxide fixation</keyword>
<gene>
    <name evidence="4" type="ORF">C2E20_0205</name>
</gene>
<name>A0A2P6VRH5_9CHLO</name>
<protein>
    <submittedName>
        <fullName evidence="4">Uncharacterized protein</fullName>
    </submittedName>
</protein>
<dbReference type="Gene3D" id="1.10.1200.210">
    <property type="entry name" value="Chaperonin-like RbcX"/>
    <property type="match status" value="1"/>
</dbReference>
<evidence type="ECO:0000313" key="5">
    <source>
        <dbReference type="Proteomes" id="UP000239649"/>
    </source>
</evidence>